<sequence length="87" mass="9750">MGTAVNVSDVSQAYALPHGHEQEAFGDAGYIGVDRRDEMKREPVKWHVAAKRGKIKTMREGPLKDLMTAVSEPRRRPARGSSIRFML</sequence>
<name>A0A1I7EPR9_9BURK</name>
<reference evidence="1 2" key="1">
    <citation type="submission" date="2016-10" db="EMBL/GenBank/DDBJ databases">
        <authorList>
            <person name="de Groot N.N."/>
        </authorList>
    </citation>
    <scope>NUCLEOTIDE SEQUENCE [LARGE SCALE GENOMIC DNA]</scope>
    <source>
        <strain evidence="1 2">LMG 27731</strain>
    </source>
</reference>
<dbReference type="Proteomes" id="UP000198844">
    <property type="component" value="Unassembled WGS sequence"/>
</dbReference>
<dbReference type="AlphaFoldDB" id="A0A1I7EPR9"/>
<protein>
    <submittedName>
        <fullName evidence="1">Transposase, IS5 family</fullName>
    </submittedName>
</protein>
<dbReference type="EMBL" id="FPBH01000043">
    <property type="protein sequence ID" value="SFU25905.1"/>
    <property type="molecule type" value="Genomic_DNA"/>
</dbReference>
<gene>
    <name evidence="1" type="ORF">SAMN05192563_104340</name>
</gene>
<accession>A0A1I7EPR9</accession>
<organism evidence="1 2">
    <name type="scientific">Paraburkholderia aspalathi</name>
    <dbReference type="NCBI Taxonomy" id="1324617"/>
    <lineage>
        <taxon>Bacteria</taxon>
        <taxon>Pseudomonadati</taxon>
        <taxon>Pseudomonadota</taxon>
        <taxon>Betaproteobacteria</taxon>
        <taxon>Burkholderiales</taxon>
        <taxon>Burkholderiaceae</taxon>
        <taxon>Paraburkholderia</taxon>
    </lineage>
</organism>
<proteinExistence type="predicted"/>
<evidence type="ECO:0000313" key="1">
    <source>
        <dbReference type="EMBL" id="SFU25905.1"/>
    </source>
</evidence>
<evidence type="ECO:0000313" key="2">
    <source>
        <dbReference type="Proteomes" id="UP000198844"/>
    </source>
</evidence>